<reference evidence="2" key="1">
    <citation type="submission" date="2020-02" db="EMBL/GenBank/DDBJ databases">
        <authorList>
            <person name="Chen W.-M."/>
        </authorList>
    </citation>
    <scope>NUCLEOTIDE SEQUENCE</scope>
    <source>
        <strain evidence="2">NBD-18</strain>
    </source>
</reference>
<feature type="chain" id="PRO_5025545626" description="Outer membrane protein beta-barrel domain-containing protein" evidence="1">
    <location>
        <begin position="26"/>
        <end position="267"/>
    </location>
</feature>
<organism evidence="2">
    <name type="scientific">Sheuella amnicola</name>
    <dbReference type="NCBI Taxonomy" id="2707330"/>
    <lineage>
        <taxon>Bacteria</taxon>
        <taxon>Pseudomonadati</taxon>
        <taxon>Pseudomonadota</taxon>
        <taxon>Betaproteobacteria</taxon>
        <taxon>Burkholderiales</taxon>
        <taxon>Alcaligenaceae</taxon>
        <taxon>Sheuella</taxon>
    </lineage>
</organism>
<comment type="caution">
    <text evidence="2">The sequence shown here is derived from an EMBL/GenBank/DDBJ whole genome shotgun (WGS) entry which is preliminary data.</text>
</comment>
<proteinExistence type="predicted"/>
<dbReference type="RefSeq" id="WP_163655932.1">
    <property type="nucleotide sequence ID" value="NZ_JAAGRN010000009.1"/>
</dbReference>
<feature type="signal peptide" evidence="1">
    <location>
        <begin position="1"/>
        <end position="25"/>
    </location>
</feature>
<sequence length="267" mass="28774">MRNARYFKNALALCLVTMTSGVGVAAWADEIKKPVAIPQVSNDWRGSITPYLWALNVNGSVYHGGNELVSANIDTSSLLSTLNMGAMLIGEVHKGNWGLSADLMYADITKTSSHPVGNYVDLGSKTSLSLGIYTVTASYTLHNSKDVYLDALLGARVLNNNGSTSFNVDGYPLLRKNINTTVTDPVVGVKGRFRISDSEYFVPFYVDVGGGGGNTQVTTQAYLGVGRAFDWGDVELVVKNLYYKQKNQGVTTNLDLFGAGVGVTFKF</sequence>
<name>A0A6B2R1K6_9BURK</name>
<evidence type="ECO:0000256" key="1">
    <source>
        <dbReference type="SAM" id="SignalP"/>
    </source>
</evidence>
<evidence type="ECO:0008006" key="3">
    <source>
        <dbReference type="Google" id="ProtNLM"/>
    </source>
</evidence>
<keyword evidence="1" id="KW-0732">Signal</keyword>
<gene>
    <name evidence="2" type="ORF">G3I67_12870</name>
</gene>
<evidence type="ECO:0000313" key="2">
    <source>
        <dbReference type="EMBL" id="NDY84122.1"/>
    </source>
</evidence>
<accession>A0A6B2R1K6</accession>
<dbReference type="AlphaFoldDB" id="A0A6B2R1K6"/>
<protein>
    <recommendedName>
        <fullName evidence="3">Outer membrane protein beta-barrel domain-containing protein</fullName>
    </recommendedName>
</protein>
<dbReference type="EMBL" id="JAAGRN010000009">
    <property type="protein sequence ID" value="NDY84122.1"/>
    <property type="molecule type" value="Genomic_DNA"/>
</dbReference>